<dbReference type="EMBL" id="SOBT01000008">
    <property type="protein sequence ID" value="TDU32079.1"/>
    <property type="molecule type" value="Genomic_DNA"/>
</dbReference>
<reference evidence="2 3" key="1">
    <citation type="submission" date="2019-03" db="EMBL/GenBank/DDBJ databases">
        <title>Genomic Encyclopedia of Type Strains, Phase IV (KMG-IV): sequencing the most valuable type-strain genomes for metagenomic binning, comparative biology and taxonomic classification.</title>
        <authorList>
            <person name="Goeker M."/>
        </authorList>
    </citation>
    <scope>NUCLEOTIDE SEQUENCE [LARGE SCALE GENOMIC DNA]</scope>
    <source>
        <strain evidence="2 3">DSM 26377</strain>
    </source>
</reference>
<dbReference type="CDD" id="cd10032">
    <property type="entry name" value="UDG-F6_HDG"/>
    <property type="match status" value="1"/>
</dbReference>
<sequence length="167" mass="18459">MSTVRSFPPIADPSARTLILGSMPGVQSLAANRYYAHPRNAFWPIMAALLGFDIESTYERRAQALTQSGFALWDVLEACVRPGSLDSAIQTGSRVANDFQTFFARHPALERVCFNGAEAERSFRVFALPGLEVPALRFVRLPSTSPAYTLPFQQKLAAWRAGLIDPR</sequence>
<name>A0A4R7PEJ3_9GAMM</name>
<dbReference type="InterPro" id="IPR005122">
    <property type="entry name" value="Uracil-DNA_glycosylase-like"/>
</dbReference>
<dbReference type="SMART" id="SM00987">
    <property type="entry name" value="UreE_C"/>
    <property type="match status" value="1"/>
</dbReference>
<evidence type="ECO:0000259" key="1">
    <source>
        <dbReference type="SMART" id="SM00986"/>
    </source>
</evidence>
<dbReference type="AlphaFoldDB" id="A0A4R7PEJ3"/>
<dbReference type="InterPro" id="IPR026353">
    <property type="entry name" value="Hypoxan-DNA_Glyclase"/>
</dbReference>
<dbReference type="OrthoDB" id="9799921at2"/>
<gene>
    <name evidence="2" type="ORF">DFR24_1467</name>
</gene>
<accession>A0A4R7PEJ3</accession>
<dbReference type="NCBIfam" id="TIGR04274">
    <property type="entry name" value="hypoxanDNAglyco"/>
    <property type="match status" value="1"/>
</dbReference>
<dbReference type="InterPro" id="IPR036895">
    <property type="entry name" value="Uracil-DNA_glycosylase-like_sf"/>
</dbReference>
<dbReference type="Pfam" id="PF03167">
    <property type="entry name" value="UDG"/>
    <property type="match status" value="1"/>
</dbReference>
<dbReference type="Proteomes" id="UP000295341">
    <property type="component" value="Unassembled WGS sequence"/>
</dbReference>
<keyword evidence="3" id="KW-1185">Reference proteome</keyword>
<evidence type="ECO:0000313" key="3">
    <source>
        <dbReference type="Proteomes" id="UP000295341"/>
    </source>
</evidence>
<dbReference type="SUPFAM" id="SSF52141">
    <property type="entry name" value="Uracil-DNA glycosylase-like"/>
    <property type="match status" value="1"/>
</dbReference>
<comment type="caution">
    <text evidence="2">The sequence shown here is derived from an EMBL/GenBank/DDBJ whole genome shotgun (WGS) entry which is preliminary data.</text>
</comment>
<proteinExistence type="predicted"/>
<dbReference type="Gene3D" id="3.40.470.10">
    <property type="entry name" value="Uracil-DNA glycosylase-like domain"/>
    <property type="match status" value="1"/>
</dbReference>
<organism evidence="2 3">
    <name type="scientific">Panacagrimonas perspica</name>
    <dbReference type="NCBI Taxonomy" id="381431"/>
    <lineage>
        <taxon>Bacteria</taxon>
        <taxon>Pseudomonadati</taxon>
        <taxon>Pseudomonadota</taxon>
        <taxon>Gammaproteobacteria</taxon>
        <taxon>Nevskiales</taxon>
        <taxon>Nevskiaceae</taxon>
        <taxon>Panacagrimonas</taxon>
    </lineage>
</organism>
<dbReference type="SMART" id="SM00986">
    <property type="entry name" value="UDG"/>
    <property type="match status" value="1"/>
</dbReference>
<dbReference type="RefSeq" id="WP_133880609.1">
    <property type="nucleotide sequence ID" value="NZ_MWIN01000004.1"/>
</dbReference>
<protein>
    <submittedName>
        <fullName evidence="2">G/U mismatch-specific uracil-DNA glycosylase</fullName>
    </submittedName>
</protein>
<evidence type="ECO:0000313" key="2">
    <source>
        <dbReference type="EMBL" id="TDU32079.1"/>
    </source>
</evidence>
<feature type="domain" description="Uracil-DNA glycosylase-like" evidence="1">
    <location>
        <begin position="8"/>
        <end position="163"/>
    </location>
</feature>